<dbReference type="SMART" id="SM00109">
    <property type="entry name" value="C1"/>
    <property type="match status" value="1"/>
</dbReference>
<protein>
    <recommendedName>
        <fullName evidence="14">Protein unc-13 homolog B-like</fullName>
    </recommendedName>
</protein>
<evidence type="ECO:0000259" key="8">
    <source>
        <dbReference type="PROSITE" id="PS50004"/>
    </source>
</evidence>
<dbReference type="PROSITE" id="PS50081">
    <property type="entry name" value="ZF_DAG_PE_2"/>
    <property type="match status" value="1"/>
</dbReference>
<keyword evidence="3" id="KW-0863">Zinc-finger</keyword>
<dbReference type="PROSITE" id="PS51259">
    <property type="entry name" value="MHD2"/>
    <property type="match status" value="1"/>
</dbReference>
<dbReference type="Gene3D" id="1.10.357.50">
    <property type="match status" value="1"/>
</dbReference>
<evidence type="ECO:0008006" key="14">
    <source>
        <dbReference type="Google" id="ProtNLM"/>
    </source>
</evidence>
<dbReference type="SUPFAM" id="SSF49562">
    <property type="entry name" value="C2 domain (Calcium/lipid-binding domain, CaLB)"/>
    <property type="match status" value="3"/>
</dbReference>
<proteinExistence type="predicted"/>
<feature type="compositionally biased region" description="Pro residues" evidence="7">
    <location>
        <begin position="442"/>
        <end position="454"/>
    </location>
</feature>
<dbReference type="SUPFAM" id="SSF57889">
    <property type="entry name" value="Cysteine-rich domain"/>
    <property type="match status" value="1"/>
</dbReference>
<keyword evidence="13" id="KW-1185">Reference proteome</keyword>
<organism evidence="12 13">
    <name type="scientific">Loxostege sticticalis</name>
    <name type="common">Beet webworm moth</name>
    <dbReference type="NCBI Taxonomy" id="481309"/>
    <lineage>
        <taxon>Eukaryota</taxon>
        <taxon>Metazoa</taxon>
        <taxon>Ecdysozoa</taxon>
        <taxon>Arthropoda</taxon>
        <taxon>Hexapoda</taxon>
        <taxon>Insecta</taxon>
        <taxon>Pterygota</taxon>
        <taxon>Neoptera</taxon>
        <taxon>Endopterygota</taxon>
        <taxon>Lepidoptera</taxon>
        <taxon>Glossata</taxon>
        <taxon>Ditrysia</taxon>
        <taxon>Pyraloidea</taxon>
        <taxon>Crambidae</taxon>
        <taxon>Pyraustinae</taxon>
        <taxon>Loxostege</taxon>
    </lineage>
</organism>
<reference evidence="12 13" key="1">
    <citation type="submission" date="2024-06" db="EMBL/GenBank/DDBJ databases">
        <title>A chromosome-level genome assembly of beet webworm, Loxostege sticticalis.</title>
        <authorList>
            <person name="Zhang Y."/>
        </authorList>
    </citation>
    <scope>NUCLEOTIDE SEQUENCE [LARGE SCALE GENOMIC DNA]</scope>
    <source>
        <strain evidence="12">AQ026</strain>
        <tissue evidence="12">Whole body</tissue>
    </source>
</reference>
<dbReference type="CDD" id="cd04027">
    <property type="entry name" value="C2B_Munc13"/>
    <property type="match status" value="1"/>
</dbReference>
<dbReference type="Gene3D" id="3.30.60.20">
    <property type="match status" value="1"/>
</dbReference>
<evidence type="ECO:0000256" key="7">
    <source>
        <dbReference type="SAM" id="MobiDB-lite"/>
    </source>
</evidence>
<dbReference type="InterPro" id="IPR014772">
    <property type="entry name" value="Munc13_dom-2"/>
</dbReference>
<feature type="region of interest" description="Disordered" evidence="7">
    <location>
        <begin position="198"/>
        <end position="220"/>
    </location>
</feature>
<feature type="compositionally biased region" description="Basic and acidic residues" evidence="7">
    <location>
        <begin position="844"/>
        <end position="861"/>
    </location>
</feature>
<dbReference type="PROSITE" id="PS50004">
    <property type="entry name" value="C2"/>
    <property type="match status" value="3"/>
</dbReference>
<feature type="domain" description="Phorbol-ester/DAG-type" evidence="9">
    <location>
        <begin position="1158"/>
        <end position="1208"/>
    </location>
</feature>
<dbReference type="PROSITE" id="PS00479">
    <property type="entry name" value="ZF_DAG_PE_1"/>
    <property type="match status" value="1"/>
</dbReference>
<dbReference type="InterPro" id="IPR046349">
    <property type="entry name" value="C1-like_sf"/>
</dbReference>
<feature type="compositionally biased region" description="Acidic residues" evidence="7">
    <location>
        <begin position="1000"/>
        <end position="1024"/>
    </location>
</feature>
<feature type="region of interest" description="Disordered" evidence="7">
    <location>
        <begin position="880"/>
        <end position="945"/>
    </location>
</feature>
<dbReference type="SMART" id="SM01145">
    <property type="entry name" value="DUF1041"/>
    <property type="match status" value="1"/>
</dbReference>
<evidence type="ECO:0000259" key="10">
    <source>
        <dbReference type="PROSITE" id="PS51258"/>
    </source>
</evidence>
<dbReference type="PRINTS" id="PR00360">
    <property type="entry name" value="C2DOMAIN"/>
</dbReference>
<evidence type="ECO:0000313" key="13">
    <source>
        <dbReference type="Proteomes" id="UP001549920"/>
    </source>
</evidence>
<dbReference type="PANTHER" id="PTHR10480:SF12">
    <property type="entry name" value="UNC-13, ISOFORM E"/>
    <property type="match status" value="1"/>
</dbReference>
<evidence type="ECO:0000256" key="6">
    <source>
        <dbReference type="SAM" id="Coils"/>
    </source>
</evidence>
<feature type="domain" description="C2" evidence="8">
    <location>
        <begin position="1"/>
        <end position="98"/>
    </location>
</feature>
<feature type="region of interest" description="Disordered" evidence="7">
    <location>
        <begin position="373"/>
        <end position="454"/>
    </location>
</feature>
<evidence type="ECO:0000256" key="5">
    <source>
        <dbReference type="ARBA" id="ARBA00022837"/>
    </source>
</evidence>
<evidence type="ECO:0000256" key="3">
    <source>
        <dbReference type="ARBA" id="ARBA00022771"/>
    </source>
</evidence>
<feature type="coiled-coil region" evidence="6">
    <location>
        <begin position="646"/>
        <end position="700"/>
    </location>
</feature>
<feature type="compositionally biased region" description="Basic and acidic residues" evidence="7">
    <location>
        <begin position="922"/>
        <end position="937"/>
    </location>
</feature>
<dbReference type="Proteomes" id="UP001549920">
    <property type="component" value="Unassembled WGS sequence"/>
</dbReference>
<dbReference type="Gene3D" id="2.60.40.150">
    <property type="entry name" value="C2 domain"/>
    <property type="match status" value="3"/>
</dbReference>
<feature type="domain" description="C2" evidence="8">
    <location>
        <begin position="2135"/>
        <end position="2261"/>
    </location>
</feature>
<gene>
    <name evidence="12" type="ORF">ABMA27_005459</name>
</gene>
<sequence>MSLLSVTVKKARYVGIQATQFNTYVTLKLQNVKSTTVTVKGPTPCWEQDFLFEINDINLGLLIEVWNKGVIWDRALGYHYLPLTSVAYNEQECGGRWIELEAQLMMRGGAVVGTTGPTGHALLLDCRFEPPFDAEGTGGADLQRKLDLLNGALDAERAEQARRQMQYIAHSGYSEDSDYTSDLNYPVGQHANCSASQFRSAAHQMHTPQRSLEVSRENSYERDEYHIHGDTDPLYYNSQPRTNRIETWSQLHAQASVESAISWRTAADWQSAEDQRRPSLERQNTLYDDGLGYGFDAYTTSTHIRDHSHHLSQQQSYEEYYDSTSYPYQTSYVGDDSRQWDSGGQYFFDDGCGLTPTEYENIVNKRRSSVVQLPQIPPKQLPPSSCYSDYNEMAPYRPRPRRTTASLPATPSSTPKRGRALPVPPGSETGSLRSGRGRRLPRPPLAPAPLPAVTLPPAPAHTHVPYVPEPEKIIPDVSYGYSSYGYQPEYQDTTAVDQYQDTNYNTSYDEDGMQPFFDETPHATPPAAAHQKSTWIDTETTQFTYPVTSAEDTLLSKSVPSTISSYLPPVTRQQDIYQDSYQQYDLQYEDQQQYQQYDQQNQLYQDDQNQYPQEQYQEKQDYQFQPQYDQQYQDEQKQHQMQEQQYQQQQFQQQQQDQQLQQQQQQHQLQQQQLQQQQQLNQHQLHLQQQQQQQQQQKQQQPAQQLQASVLTGAATLGSLMAGGAKRLGSFFGAAAAAVAPAVSQPPASAAIASVPSSQFTSAVAPVTPFTSTTTVPITASVPDVSPSVPVSIVTTSAPVALPRTPSLKRQESIQRPSVRRTRTLPDAPEDLPPSSYDESAYEDEYHKTEFDPPIDRDRTSLDRYHDDEYAHDTIHEDITEERRLSEEPSAAIQKIASPTRNGSQIRKPSVDSYHSQAPSIIDRRTSQSSFHHEEKITVPAVPTTQEEVIDKSKVTFQDERTTTKYHEVPEEPSAFPEEPYDETVDEYQDEREPYHEQDETYQEEDEKFEDQEQFNEGDEEYQQEDSVFNEEQREEEERIEFQPEQPKLTPKQWWHRAYNKVIMQLNNGSGGFNEQGGRGNGHPGDNPFYSNIDSMPDIRPRRKSIPLVSELTMAATKRNAGLTSAVHRATLNDEELKMHVYKKTLQALIYPISSTTPHNFVLWTATSPTYCYECEGLLWGIARQGVRCTECGVKCHEKCKDLLNADCLQMCFAGAAEKSSKHGAEDKANSIITAMKERMKQREREKPEIFELIRRTFNVDPDTHIDSLEQAEQITIEGTSKWSCKIAITVICAQGLIAKDKSGTSDPYVTVQVSKVKKRTRTMPQELNPVWNEKFYFECHNSSDRIKVRVWDEDNDLKSKLRQKLTRESDDFLGQTIIEVRTLSGEMDVWYNLEKRTDKSAVSGAIRLHINVEIKGEEKVAPYHVQYTCLHENLFHYLCEENGGAVTLPAARGDDAWKVYFNENPEEIVDEFAMRYGIEAIYQAMTHFHCLSTKYLCAGVPAVMSTLLANINAYYAHTTASSAVSASDRFAASNFGKEKFVKLLDQLHNSLRIDLSMYRNNFPASSAEKLMDLKSTVDLLTSITFFRMKVQELSSPPRASTVVKDCVKACLRSTYQFLFENCYELYNREFQVDPNEAKRDPSDHGPQLDSVDFWHKLIALIVSVIEEDRNSYAPVLNQFPQELNIGQLSAATMWSLFAVDMKYALEEHEQHRLCKSSAYMNLHFKVKWLHTNYVKDVPPYCGAVPEYPAWFEPFVMQWLNENDDVSLEYLNGAFNRDKRDGFQKSSEHALFSNSVVDVFTQLTQCFDVVSKLECPDPEIWKRYMKRFAKTIVKVLVAYADIVKKEFPEHLKEERVACILMNNIQQLRVQLEKMFEAMGGTKLERDAADILNDLQQSLNSTLDELASMFAISLENRITASVKELGDLLQKVGGGGAPGAPQPPAHHEADEVLRPLMDILDGSLTMYAESCEKTVLKRLLKELWKIVMKILEKTVVLPPMTDKTMMLKNLTNNAKNLAANAKIEDMTQLFKSTVGKQDVKHALSGVMDISKEHLSAEKSLTPKQCAVLDAALDTIKLYFHAGGNGLKKTFLEKSPELQSLRYALSLYTQTTDTLIRTFVTSQQNQDAAVAEEGSVGEVSLQVDLFTHPGTGEHKITVKVVAANDLKWVIASGMFRPFIEVNLIGPHLADKKRKFATKSKSNNWSPKFNETFHFMVSATEQLELFELHVCVRDYCFAREDRLVGVAVMRLADIAEQGSCACWLPLGTRVKMDETGWTILRILSQRHSDEVAREFVKLKSEMRAEAPTGGQGPS</sequence>
<feature type="domain" description="MHD1" evidence="10">
    <location>
        <begin position="1700"/>
        <end position="1843"/>
    </location>
</feature>
<dbReference type="PROSITE" id="PS51258">
    <property type="entry name" value="MHD1"/>
    <property type="match status" value="1"/>
</dbReference>
<evidence type="ECO:0000256" key="2">
    <source>
        <dbReference type="ARBA" id="ARBA00022737"/>
    </source>
</evidence>
<name>A0ABR3HJ79_LOXSC</name>
<dbReference type="Pfam" id="PF06292">
    <property type="entry name" value="MUN"/>
    <property type="match status" value="1"/>
</dbReference>
<keyword evidence="6" id="KW-0175">Coiled coil</keyword>
<feature type="domain" description="C2" evidence="8">
    <location>
        <begin position="1268"/>
        <end position="1392"/>
    </location>
</feature>
<dbReference type="Gene3D" id="1.20.58.1100">
    <property type="match status" value="1"/>
</dbReference>
<dbReference type="PANTHER" id="PTHR10480">
    <property type="entry name" value="PROTEIN UNC-13 HOMOLOG"/>
    <property type="match status" value="1"/>
</dbReference>
<feature type="region of interest" description="Disordered" evidence="7">
    <location>
        <begin position="968"/>
        <end position="1042"/>
    </location>
</feature>
<dbReference type="Pfam" id="PF00168">
    <property type="entry name" value="C2"/>
    <property type="match status" value="3"/>
</dbReference>
<feature type="compositionally biased region" description="Polar residues" evidence="7">
    <location>
        <begin position="897"/>
        <end position="919"/>
    </location>
</feature>
<evidence type="ECO:0000256" key="1">
    <source>
        <dbReference type="ARBA" id="ARBA00022723"/>
    </source>
</evidence>
<evidence type="ECO:0000313" key="12">
    <source>
        <dbReference type="EMBL" id="KAL0870464.1"/>
    </source>
</evidence>
<evidence type="ECO:0000259" key="11">
    <source>
        <dbReference type="PROSITE" id="PS51259"/>
    </source>
</evidence>
<dbReference type="EMBL" id="JBEUOH010000018">
    <property type="protein sequence ID" value="KAL0870464.1"/>
    <property type="molecule type" value="Genomic_DNA"/>
</dbReference>
<evidence type="ECO:0000256" key="4">
    <source>
        <dbReference type="ARBA" id="ARBA00022833"/>
    </source>
</evidence>
<accession>A0ABR3HJ79</accession>
<dbReference type="InterPro" id="IPR035892">
    <property type="entry name" value="C2_domain_sf"/>
</dbReference>
<feature type="region of interest" description="Disordered" evidence="7">
    <location>
        <begin position="803"/>
        <end position="861"/>
    </location>
</feature>
<dbReference type="Pfam" id="PF00130">
    <property type="entry name" value="C1_1"/>
    <property type="match status" value="1"/>
</dbReference>
<dbReference type="SMART" id="SM00239">
    <property type="entry name" value="C2"/>
    <property type="match status" value="3"/>
</dbReference>
<keyword evidence="4" id="KW-0862">Zinc</keyword>
<dbReference type="InterPro" id="IPR014770">
    <property type="entry name" value="Munc13_1"/>
</dbReference>
<dbReference type="CDD" id="cd08395">
    <property type="entry name" value="C2C_Munc13"/>
    <property type="match status" value="1"/>
</dbReference>
<dbReference type="InterPro" id="IPR010439">
    <property type="entry name" value="MUN_dom"/>
</dbReference>
<comment type="caution">
    <text evidence="12">The sequence shown here is derived from an EMBL/GenBank/DDBJ whole genome shotgun (WGS) entry which is preliminary data.</text>
</comment>
<feature type="compositionally biased region" description="Acidic residues" evidence="7">
    <location>
        <begin position="979"/>
        <end position="990"/>
    </location>
</feature>
<feature type="compositionally biased region" description="Low complexity" evidence="7">
    <location>
        <begin position="403"/>
        <end position="415"/>
    </location>
</feature>
<dbReference type="InterPro" id="IPR037302">
    <property type="entry name" value="Unc-13_C2B"/>
</dbReference>
<keyword evidence="5" id="KW-0106">Calcium</keyword>
<keyword evidence="1" id="KW-0479">Metal-binding</keyword>
<dbReference type="InterPro" id="IPR027080">
    <property type="entry name" value="Unc-13"/>
</dbReference>
<dbReference type="InterPro" id="IPR002219">
    <property type="entry name" value="PKC_DAG/PE"/>
</dbReference>
<feature type="domain" description="MHD2" evidence="11">
    <location>
        <begin position="1949"/>
        <end position="2117"/>
    </location>
</feature>
<keyword evidence="2" id="KW-0677">Repeat</keyword>
<evidence type="ECO:0000259" key="9">
    <source>
        <dbReference type="PROSITE" id="PS50081"/>
    </source>
</evidence>
<dbReference type="InterPro" id="IPR000008">
    <property type="entry name" value="C2_dom"/>
</dbReference>